<dbReference type="RefSeq" id="WP_111515200.1">
    <property type="nucleotide sequence ID" value="NZ_QFYR01000002.1"/>
</dbReference>
<dbReference type="EMBL" id="QFYR01000002">
    <property type="protein sequence ID" value="RAK52915.1"/>
    <property type="molecule type" value="Genomic_DNA"/>
</dbReference>
<dbReference type="Pfam" id="PF09650">
    <property type="entry name" value="PHA_gran_rgn"/>
    <property type="match status" value="1"/>
</dbReference>
<evidence type="ECO:0000313" key="2">
    <source>
        <dbReference type="Proteomes" id="UP000249725"/>
    </source>
</evidence>
<proteinExistence type="predicted"/>
<evidence type="ECO:0000313" key="1">
    <source>
        <dbReference type="EMBL" id="RAK52915.1"/>
    </source>
</evidence>
<dbReference type="Proteomes" id="UP000249725">
    <property type="component" value="Unassembled WGS sequence"/>
</dbReference>
<gene>
    <name evidence="1" type="ORF">DJ018_12120</name>
</gene>
<dbReference type="OrthoDB" id="8853368at2"/>
<organism evidence="1 2">
    <name type="scientific">Phenylobacterium deserti</name>
    <dbReference type="NCBI Taxonomy" id="1914756"/>
    <lineage>
        <taxon>Bacteria</taxon>
        <taxon>Pseudomonadati</taxon>
        <taxon>Pseudomonadota</taxon>
        <taxon>Alphaproteobacteria</taxon>
        <taxon>Caulobacterales</taxon>
        <taxon>Caulobacteraceae</taxon>
        <taxon>Phenylobacterium</taxon>
    </lineage>
</organism>
<reference evidence="2" key="1">
    <citation type="submission" date="2018-05" db="EMBL/GenBank/DDBJ databases">
        <authorList>
            <person name="Li X."/>
        </authorList>
    </citation>
    <scope>NUCLEOTIDE SEQUENCE [LARGE SCALE GENOMIC DNA]</scope>
    <source>
        <strain evidence="2">YIM 73061</strain>
    </source>
</reference>
<dbReference type="AlphaFoldDB" id="A0A328AEE8"/>
<name>A0A328AEE8_9CAUL</name>
<dbReference type="InterPro" id="IPR013433">
    <property type="entry name" value="PHA_gran_rgn"/>
</dbReference>
<comment type="caution">
    <text evidence="1">The sequence shown here is derived from an EMBL/GenBank/DDBJ whole genome shotgun (WGS) entry which is preliminary data.</text>
</comment>
<protein>
    <submittedName>
        <fullName evidence="1">Polyhydroxyalkanoic acid system protein</fullName>
    </submittedName>
</protein>
<keyword evidence="2" id="KW-1185">Reference proteome</keyword>
<accession>A0A328AEE8</accession>
<sequence length="104" mass="11380">MSKPVTVNIPHQLGRIEARRRIDEGLGRLTQQLSGGATAVVDHSWVGDRLSFSVSAMGQAVRGFVDVLDDEVRLEVLLPGFLAMLAGKVKGRLQKEGQLMLEKK</sequence>